<evidence type="ECO:0000256" key="1">
    <source>
        <dbReference type="SAM" id="MobiDB-lite"/>
    </source>
</evidence>
<feature type="compositionally biased region" description="Polar residues" evidence="1">
    <location>
        <begin position="228"/>
        <end position="238"/>
    </location>
</feature>
<proteinExistence type="predicted"/>
<dbReference type="HOGENOM" id="CLU_1098392_0_0_1"/>
<evidence type="ECO:0000313" key="3">
    <source>
        <dbReference type="Proteomes" id="UP000019471"/>
    </source>
</evidence>
<feature type="compositionally biased region" description="Polar residues" evidence="1">
    <location>
        <begin position="117"/>
        <end position="126"/>
    </location>
</feature>
<feature type="compositionally biased region" description="Basic and acidic residues" evidence="1">
    <location>
        <begin position="107"/>
        <end position="116"/>
    </location>
</feature>
<comment type="caution">
    <text evidence="2">The sequence shown here is derived from an EMBL/GenBank/DDBJ whole genome shotgun (WGS) entry which is preliminary data.</text>
</comment>
<feature type="region of interest" description="Disordered" evidence="1">
    <location>
        <begin position="107"/>
        <end position="133"/>
    </location>
</feature>
<organism evidence="2 3">
    <name type="scientific">Cladophialophora psammophila CBS 110553</name>
    <dbReference type="NCBI Taxonomy" id="1182543"/>
    <lineage>
        <taxon>Eukaryota</taxon>
        <taxon>Fungi</taxon>
        <taxon>Dikarya</taxon>
        <taxon>Ascomycota</taxon>
        <taxon>Pezizomycotina</taxon>
        <taxon>Eurotiomycetes</taxon>
        <taxon>Chaetothyriomycetidae</taxon>
        <taxon>Chaetothyriales</taxon>
        <taxon>Herpotrichiellaceae</taxon>
        <taxon>Cladophialophora</taxon>
    </lineage>
</organism>
<dbReference type="RefSeq" id="XP_007741531.1">
    <property type="nucleotide sequence ID" value="XM_007743341.1"/>
</dbReference>
<name>W9XBZ0_9EURO</name>
<dbReference type="GeneID" id="19187458"/>
<evidence type="ECO:0000313" key="2">
    <source>
        <dbReference type="EMBL" id="EXJ74431.1"/>
    </source>
</evidence>
<accession>W9XBZ0</accession>
<dbReference type="AlphaFoldDB" id="W9XBZ0"/>
<feature type="region of interest" description="Disordered" evidence="1">
    <location>
        <begin position="147"/>
        <end position="253"/>
    </location>
</feature>
<gene>
    <name evidence="2" type="ORF">A1O5_02727</name>
</gene>
<protein>
    <submittedName>
        <fullName evidence="2">Uncharacterized protein</fullName>
    </submittedName>
</protein>
<reference evidence="2 3" key="1">
    <citation type="submission" date="2013-03" db="EMBL/GenBank/DDBJ databases">
        <title>The Genome Sequence of Cladophialophora psammophila CBS 110553.</title>
        <authorList>
            <consortium name="The Broad Institute Genomics Platform"/>
            <person name="Cuomo C."/>
            <person name="de Hoog S."/>
            <person name="Gorbushina A."/>
            <person name="Walker B."/>
            <person name="Young S.K."/>
            <person name="Zeng Q."/>
            <person name="Gargeya S."/>
            <person name="Fitzgerald M."/>
            <person name="Haas B."/>
            <person name="Abouelleil A."/>
            <person name="Allen A.W."/>
            <person name="Alvarado L."/>
            <person name="Arachchi H.M."/>
            <person name="Berlin A.M."/>
            <person name="Chapman S.B."/>
            <person name="Gainer-Dewar J."/>
            <person name="Goldberg J."/>
            <person name="Griggs A."/>
            <person name="Gujja S."/>
            <person name="Hansen M."/>
            <person name="Howarth C."/>
            <person name="Imamovic A."/>
            <person name="Ireland A."/>
            <person name="Larimer J."/>
            <person name="McCowan C."/>
            <person name="Murphy C."/>
            <person name="Pearson M."/>
            <person name="Poon T.W."/>
            <person name="Priest M."/>
            <person name="Roberts A."/>
            <person name="Saif S."/>
            <person name="Shea T."/>
            <person name="Sisk P."/>
            <person name="Sykes S."/>
            <person name="Wortman J."/>
            <person name="Nusbaum C."/>
            <person name="Birren B."/>
        </authorList>
    </citation>
    <scope>NUCLEOTIDE SEQUENCE [LARGE SCALE GENOMIC DNA]</scope>
    <source>
        <strain evidence="2 3">CBS 110553</strain>
    </source>
</reference>
<feature type="compositionally biased region" description="Polar residues" evidence="1">
    <location>
        <begin position="155"/>
        <end position="164"/>
    </location>
</feature>
<feature type="compositionally biased region" description="Polar residues" evidence="1">
    <location>
        <begin position="27"/>
        <end position="40"/>
    </location>
</feature>
<feature type="compositionally biased region" description="Polar residues" evidence="1">
    <location>
        <begin position="187"/>
        <end position="201"/>
    </location>
</feature>
<sequence>MTESEPDGGASLLPEYAEIEEKESNEILSSLKTQTRSRQTVPRVKGTPSPAFIPLPLSARPSARHYYGMYTDEYGSCHFEDREPSNCEPSNFGAGAAVNVQEYGFDHSRETDKHNPDQSNCFGSTPPNIPRDTEQEKLARAAEVLKKFVPRKASDSSSSKNPTIDTEPKSVREHITRIPLLKRLEGWSSSETEVESLSQRPWNRERATTAESKWSAGSKRSDKSSSGETLKTATSTDPSEAMDEDELLCKGIV</sequence>
<dbReference type="Proteomes" id="UP000019471">
    <property type="component" value="Unassembled WGS sequence"/>
</dbReference>
<feature type="region of interest" description="Disordered" evidence="1">
    <location>
        <begin position="27"/>
        <end position="52"/>
    </location>
</feature>
<keyword evidence="3" id="KW-1185">Reference proteome</keyword>
<feature type="compositionally biased region" description="Basic and acidic residues" evidence="1">
    <location>
        <begin position="166"/>
        <end position="176"/>
    </location>
</feature>
<dbReference type="EMBL" id="AMGX01000003">
    <property type="protein sequence ID" value="EXJ74431.1"/>
    <property type="molecule type" value="Genomic_DNA"/>
</dbReference>
<dbReference type="OrthoDB" id="4145562at2759"/>